<dbReference type="InterPro" id="IPR012429">
    <property type="entry name" value="HGSNAT_cat"/>
</dbReference>
<sequence>MAAPTLPTGSVPSSALASSAGRVTPASGRLTALDAFRGLTVMLMLLVNNVALGSATPAQLQHAPFGGLTLTDLVFPWFLLCAGAALPFSLAAMTRAGLTGGARLRRVLERAALLYLLGAFVSSVTAHRLTLGLGVLQLIALATLCGALLAPCARAPRRWWRCCCWRCTPRS</sequence>
<gene>
    <name evidence="3" type="ORF">ACFP90_03290</name>
</gene>
<feature type="transmembrane region" description="Helical" evidence="1">
    <location>
        <begin position="107"/>
        <end position="125"/>
    </location>
</feature>
<keyword evidence="1" id="KW-1133">Transmembrane helix</keyword>
<feature type="domain" description="Heparan-alpha-glucosaminide N-acetyltransferase catalytic" evidence="2">
    <location>
        <begin position="29"/>
        <end position="155"/>
    </location>
</feature>
<keyword evidence="1" id="KW-0472">Membrane</keyword>
<evidence type="ECO:0000259" key="2">
    <source>
        <dbReference type="Pfam" id="PF07786"/>
    </source>
</evidence>
<evidence type="ECO:0000256" key="1">
    <source>
        <dbReference type="SAM" id="Phobius"/>
    </source>
</evidence>
<dbReference type="Pfam" id="PF07786">
    <property type="entry name" value="HGSNAT_cat"/>
    <property type="match status" value="1"/>
</dbReference>
<accession>A0ABW1ZGU1</accession>
<keyword evidence="1" id="KW-0812">Transmembrane</keyword>
<dbReference type="PANTHER" id="PTHR31061">
    <property type="entry name" value="LD22376P"/>
    <property type="match status" value="1"/>
</dbReference>
<protein>
    <submittedName>
        <fullName evidence="3">Heparan-alpha-glucosaminide N-acetyltransferase domain-containing protein</fullName>
    </submittedName>
</protein>
<proteinExistence type="predicted"/>
<evidence type="ECO:0000313" key="4">
    <source>
        <dbReference type="Proteomes" id="UP001596317"/>
    </source>
</evidence>
<keyword evidence="4" id="KW-1185">Reference proteome</keyword>
<comment type="caution">
    <text evidence="3">The sequence shown here is derived from an EMBL/GenBank/DDBJ whole genome shotgun (WGS) entry which is preliminary data.</text>
</comment>
<dbReference type="EMBL" id="JBHSWB010000001">
    <property type="protein sequence ID" value="MFC6659502.1"/>
    <property type="molecule type" value="Genomic_DNA"/>
</dbReference>
<reference evidence="4" key="1">
    <citation type="journal article" date="2019" name="Int. J. Syst. Evol. Microbiol.">
        <title>The Global Catalogue of Microorganisms (GCM) 10K type strain sequencing project: providing services to taxonomists for standard genome sequencing and annotation.</title>
        <authorList>
            <consortium name="The Broad Institute Genomics Platform"/>
            <consortium name="The Broad Institute Genome Sequencing Center for Infectious Disease"/>
            <person name="Wu L."/>
            <person name="Ma J."/>
        </authorList>
    </citation>
    <scope>NUCLEOTIDE SEQUENCE [LARGE SCALE GENOMIC DNA]</scope>
    <source>
        <strain evidence="4">CCUG 63830</strain>
    </source>
</reference>
<dbReference type="Proteomes" id="UP001596317">
    <property type="component" value="Unassembled WGS sequence"/>
</dbReference>
<dbReference type="RefSeq" id="WP_380054106.1">
    <property type="nucleotide sequence ID" value="NZ_JBHSWB010000001.1"/>
</dbReference>
<name>A0ABW1ZGU1_9DEIO</name>
<feature type="transmembrane region" description="Helical" evidence="1">
    <location>
        <begin position="35"/>
        <end position="55"/>
    </location>
</feature>
<feature type="transmembrane region" description="Helical" evidence="1">
    <location>
        <begin position="75"/>
        <end position="95"/>
    </location>
</feature>
<dbReference type="PANTHER" id="PTHR31061:SF24">
    <property type="entry name" value="LD22376P"/>
    <property type="match status" value="1"/>
</dbReference>
<organism evidence="3 4">
    <name type="scientific">Deinococcus multiflagellatus</name>
    <dbReference type="NCBI Taxonomy" id="1656887"/>
    <lineage>
        <taxon>Bacteria</taxon>
        <taxon>Thermotogati</taxon>
        <taxon>Deinococcota</taxon>
        <taxon>Deinococci</taxon>
        <taxon>Deinococcales</taxon>
        <taxon>Deinococcaceae</taxon>
        <taxon>Deinococcus</taxon>
    </lineage>
</organism>
<evidence type="ECO:0000313" key="3">
    <source>
        <dbReference type="EMBL" id="MFC6659502.1"/>
    </source>
</evidence>
<feature type="transmembrane region" description="Helical" evidence="1">
    <location>
        <begin position="131"/>
        <end position="151"/>
    </location>
</feature>